<comment type="caution">
    <text evidence="4">The sequence shown here is derived from an EMBL/GenBank/DDBJ whole genome shotgun (WGS) entry which is preliminary data.</text>
</comment>
<dbReference type="RefSeq" id="WP_075078113.1">
    <property type="nucleotide sequence ID" value="NZ_BDCO01000002.1"/>
</dbReference>
<name>A0A146G3Q2_TERSA</name>
<dbReference type="AlphaFoldDB" id="A0A146G3Q2"/>
<evidence type="ECO:0000256" key="1">
    <source>
        <dbReference type="ARBA" id="ARBA00022801"/>
    </source>
</evidence>
<dbReference type="EMBL" id="BDCO01000002">
    <property type="protein sequence ID" value="GAT32271.1"/>
    <property type="molecule type" value="Genomic_DNA"/>
</dbReference>
<sequence>MSPQSLLIDTDPGQDIDDLLAVLFALQRDEIAVRAITTVTYPSAARARLVKRLLRWLNLGHIPVAAGLEYPTRSMSPAETARLEDPAVSINHACFAEPWDPRDEVEDHDAAGLIIRMAEAHPGELMIASLAPLTNIASALQRRPGIAKKIRSLALMGGETALNRREHNMAFDPVAADIVLSSGIPIAMGTWDITRRFVLTAEDCDRFRQSASPLHQALGRAIDAWHPVQNWKPGPVMYDLFPILWAFRRDLYQTETLPVRIETRGEFTAGMTIVHPSGPKIEVTTGIRQEEVRQLYLDTVFGAAPAA</sequence>
<dbReference type="InterPro" id="IPR036452">
    <property type="entry name" value="Ribo_hydro-like"/>
</dbReference>
<dbReference type="InParanoid" id="A0A146G3Q2"/>
<dbReference type="Gene3D" id="3.90.245.10">
    <property type="entry name" value="Ribonucleoside hydrolase-like"/>
    <property type="match status" value="1"/>
</dbReference>
<evidence type="ECO:0000313" key="4">
    <source>
        <dbReference type="EMBL" id="GAT32271.1"/>
    </source>
</evidence>
<gene>
    <name evidence="4" type="ORF">TSACC_2669</name>
</gene>
<dbReference type="SUPFAM" id="SSF53590">
    <property type="entry name" value="Nucleoside hydrolase"/>
    <property type="match status" value="1"/>
</dbReference>
<dbReference type="Pfam" id="PF01156">
    <property type="entry name" value="IU_nuc_hydro"/>
    <property type="match status" value="1"/>
</dbReference>
<evidence type="ECO:0000259" key="3">
    <source>
        <dbReference type="Pfam" id="PF01156"/>
    </source>
</evidence>
<dbReference type="PANTHER" id="PTHR12304:SF4">
    <property type="entry name" value="URIDINE NUCLEOSIDASE"/>
    <property type="match status" value="1"/>
</dbReference>
<protein>
    <submittedName>
        <fullName evidence="4">Pyrimidine-specific ribonucleoside hydrolase</fullName>
    </submittedName>
</protein>
<dbReference type="GO" id="GO:0008477">
    <property type="term" value="F:purine nucleosidase activity"/>
    <property type="evidence" value="ECO:0007669"/>
    <property type="project" value="TreeGrafter"/>
</dbReference>
<dbReference type="Proteomes" id="UP000076023">
    <property type="component" value="Unassembled WGS sequence"/>
</dbReference>
<proteinExistence type="predicted"/>
<keyword evidence="1 4" id="KW-0378">Hydrolase</keyword>
<keyword evidence="5" id="KW-1185">Reference proteome</keyword>
<keyword evidence="2" id="KW-0326">Glycosidase</keyword>
<dbReference type="InterPro" id="IPR023186">
    <property type="entry name" value="IUNH"/>
</dbReference>
<dbReference type="GO" id="GO:0005829">
    <property type="term" value="C:cytosol"/>
    <property type="evidence" value="ECO:0007669"/>
    <property type="project" value="TreeGrafter"/>
</dbReference>
<evidence type="ECO:0000313" key="5">
    <source>
        <dbReference type="Proteomes" id="UP000076023"/>
    </source>
</evidence>
<dbReference type="PANTHER" id="PTHR12304">
    <property type="entry name" value="INOSINE-URIDINE PREFERRING NUCLEOSIDE HYDROLASE"/>
    <property type="match status" value="1"/>
</dbReference>
<dbReference type="STRING" id="690879.TSACC_2669"/>
<dbReference type="GO" id="GO:0006152">
    <property type="term" value="P:purine nucleoside catabolic process"/>
    <property type="evidence" value="ECO:0007669"/>
    <property type="project" value="TreeGrafter"/>
</dbReference>
<accession>A0A146G3Q2</accession>
<reference evidence="5" key="1">
    <citation type="journal article" date="2017" name="Genome Announc.">
        <title>Draft Genome Sequence of Terrimicrobium sacchariphilum NM-5T, a Facultative Anaerobic Soil Bacterium of the Class Spartobacteria.</title>
        <authorList>
            <person name="Qiu Y.L."/>
            <person name="Tourlousse D.M."/>
            <person name="Matsuura N."/>
            <person name="Ohashi A."/>
            <person name="Sekiguchi Y."/>
        </authorList>
    </citation>
    <scope>NUCLEOTIDE SEQUENCE [LARGE SCALE GENOMIC DNA]</scope>
    <source>
        <strain evidence="5">NM-5</strain>
    </source>
</reference>
<evidence type="ECO:0000256" key="2">
    <source>
        <dbReference type="ARBA" id="ARBA00023295"/>
    </source>
</evidence>
<feature type="domain" description="Inosine/uridine-preferring nucleoside hydrolase" evidence="3">
    <location>
        <begin position="6"/>
        <end position="292"/>
    </location>
</feature>
<dbReference type="InterPro" id="IPR001910">
    <property type="entry name" value="Inosine/uridine_hydrolase_dom"/>
</dbReference>
<dbReference type="FunCoup" id="A0A146G3Q2">
    <property type="interactions" value="433"/>
</dbReference>
<organism evidence="4 5">
    <name type="scientific">Terrimicrobium sacchariphilum</name>
    <dbReference type="NCBI Taxonomy" id="690879"/>
    <lineage>
        <taxon>Bacteria</taxon>
        <taxon>Pseudomonadati</taxon>
        <taxon>Verrucomicrobiota</taxon>
        <taxon>Terrimicrobiia</taxon>
        <taxon>Terrimicrobiales</taxon>
        <taxon>Terrimicrobiaceae</taxon>
        <taxon>Terrimicrobium</taxon>
    </lineage>
</organism>
<dbReference type="OrthoDB" id="9797882at2"/>